<dbReference type="EMBL" id="LAZR01000084">
    <property type="protein sequence ID" value="KKN93754.1"/>
    <property type="molecule type" value="Genomic_DNA"/>
</dbReference>
<proteinExistence type="predicted"/>
<protein>
    <submittedName>
        <fullName evidence="1">Uncharacterized protein</fullName>
    </submittedName>
</protein>
<reference evidence="1" key="1">
    <citation type="journal article" date="2015" name="Nature">
        <title>Complex archaea that bridge the gap between prokaryotes and eukaryotes.</title>
        <authorList>
            <person name="Spang A."/>
            <person name="Saw J.H."/>
            <person name="Jorgensen S.L."/>
            <person name="Zaremba-Niedzwiedzka K."/>
            <person name="Martijn J."/>
            <person name="Lind A.E."/>
            <person name="van Eijk R."/>
            <person name="Schleper C."/>
            <person name="Guy L."/>
            <person name="Ettema T.J."/>
        </authorList>
    </citation>
    <scope>NUCLEOTIDE SEQUENCE</scope>
</reference>
<accession>A0A0F9UQ31</accession>
<dbReference type="AlphaFoldDB" id="A0A0F9UQ31"/>
<sequence>MVDYKLPKLEDLSIEDIKYVGTVLKTFSADDLNHLVMHGCPEECRRCEVSAKQMPRFEGFMMDMTNPIWTEVLQLAYELETESAYRTVEDRKGQWEKLTRNIKFETAEIKEFDWFLHGGKGYEHLESITKQGIPDKTAKRLLDDRFDYEVKLRYNSNGKLVGAEGYYLSDKSYQPN</sequence>
<name>A0A0F9UQ31_9ZZZZ</name>
<organism evidence="1">
    <name type="scientific">marine sediment metagenome</name>
    <dbReference type="NCBI Taxonomy" id="412755"/>
    <lineage>
        <taxon>unclassified sequences</taxon>
        <taxon>metagenomes</taxon>
        <taxon>ecological metagenomes</taxon>
    </lineage>
</organism>
<gene>
    <name evidence="1" type="ORF">LCGC14_0195870</name>
</gene>
<evidence type="ECO:0000313" key="1">
    <source>
        <dbReference type="EMBL" id="KKN93754.1"/>
    </source>
</evidence>
<comment type="caution">
    <text evidence="1">The sequence shown here is derived from an EMBL/GenBank/DDBJ whole genome shotgun (WGS) entry which is preliminary data.</text>
</comment>